<dbReference type="RefSeq" id="WP_242166537.1">
    <property type="nucleotide sequence ID" value="NZ_JAJMLW010000004.1"/>
</dbReference>
<dbReference type="EMBL" id="JAJMLW010000004">
    <property type="protein sequence ID" value="MCI2242965.1"/>
    <property type="molecule type" value="Genomic_DNA"/>
</dbReference>
<keyword evidence="1" id="KW-0812">Transmembrane</keyword>
<keyword evidence="1" id="KW-1133">Transmembrane helix</keyword>
<proteinExistence type="predicted"/>
<evidence type="ECO:0000313" key="2">
    <source>
        <dbReference type="EMBL" id="MCI2242965.1"/>
    </source>
</evidence>
<comment type="caution">
    <text evidence="2">The sequence shown here is derived from an EMBL/GenBank/DDBJ whole genome shotgun (WGS) entry which is preliminary data.</text>
</comment>
<name>A0ABS9WJB4_9ACTN</name>
<accession>A0ABS9WJB4</accession>
<protein>
    <submittedName>
        <fullName evidence="2">Uncharacterized protein</fullName>
    </submittedName>
</protein>
<reference evidence="2" key="1">
    <citation type="submission" date="2021-11" db="EMBL/GenBank/DDBJ databases">
        <title>A Novel Adlercreutzia Species, isolated from a Allomyrina dichotoma larva feces.</title>
        <authorList>
            <person name="Suh M.K."/>
        </authorList>
    </citation>
    <scope>NUCLEOTIDE SEQUENCE</scope>
    <source>
        <strain evidence="2">JBNU-10</strain>
    </source>
</reference>
<dbReference type="Proteomes" id="UP001430755">
    <property type="component" value="Unassembled WGS sequence"/>
</dbReference>
<organism evidence="2 3">
    <name type="scientific">Adlercreutzia faecimuris</name>
    <dbReference type="NCBI Taxonomy" id="2897341"/>
    <lineage>
        <taxon>Bacteria</taxon>
        <taxon>Bacillati</taxon>
        <taxon>Actinomycetota</taxon>
        <taxon>Coriobacteriia</taxon>
        <taxon>Eggerthellales</taxon>
        <taxon>Eggerthellaceae</taxon>
        <taxon>Adlercreutzia</taxon>
    </lineage>
</organism>
<evidence type="ECO:0000256" key="1">
    <source>
        <dbReference type="SAM" id="Phobius"/>
    </source>
</evidence>
<feature type="transmembrane region" description="Helical" evidence="1">
    <location>
        <begin position="32"/>
        <end position="53"/>
    </location>
</feature>
<keyword evidence="3" id="KW-1185">Reference proteome</keyword>
<gene>
    <name evidence="2" type="ORF">LPT13_11470</name>
</gene>
<evidence type="ECO:0000313" key="3">
    <source>
        <dbReference type="Proteomes" id="UP001430755"/>
    </source>
</evidence>
<keyword evidence="1" id="KW-0472">Membrane</keyword>
<sequence length="69" mass="7119">MARLVAAVAGFAAIALVRQALLFQGVEAASSPVASIMVFATALVLAGVAGYGARDYARARQTLRNLRGK</sequence>